<sequence>MRWIEMANGNQQLTAALYFARWQPCYRDPLPSLSIQKCPQYKTKAVRCSHKQISRITKKKNKNKTATTIRLIKFKANFAKKREANALLERSPARTHSHMRANAQLYT</sequence>
<organism evidence="2">
    <name type="scientific">Drosophila melanogaster</name>
    <name type="common">Fruit fly</name>
    <dbReference type="NCBI Taxonomy" id="7227"/>
    <lineage>
        <taxon>Eukaryota</taxon>
        <taxon>Metazoa</taxon>
        <taxon>Ecdysozoa</taxon>
        <taxon>Arthropoda</taxon>
        <taxon>Hexapoda</taxon>
        <taxon>Insecta</taxon>
        <taxon>Pterygota</taxon>
        <taxon>Neoptera</taxon>
        <taxon>Endopterygota</taxon>
        <taxon>Diptera</taxon>
        <taxon>Brachycera</taxon>
        <taxon>Muscomorpha</taxon>
        <taxon>Ephydroidea</taxon>
        <taxon>Drosophilidae</taxon>
        <taxon>Drosophila</taxon>
        <taxon>Sophophora</taxon>
    </lineage>
</organism>
<evidence type="ECO:0000313" key="2">
    <source>
        <dbReference type="EMBL" id="AEX57190.1"/>
    </source>
</evidence>
<dbReference type="AlphaFoldDB" id="H1UUB2"/>
<proteinExistence type="evidence at transcript level"/>
<dbReference type="EMBL" id="BT132996">
    <property type="protein sequence ID" value="AEX57190.1"/>
    <property type="molecule type" value="mRNA"/>
</dbReference>
<name>H1UUB2_DROME</name>
<evidence type="ECO:0000256" key="1">
    <source>
        <dbReference type="SAM" id="MobiDB-lite"/>
    </source>
</evidence>
<protein>
    <submittedName>
        <fullName evidence="2">MIP33726p1</fullName>
    </submittedName>
</protein>
<feature type="region of interest" description="Disordered" evidence="1">
    <location>
        <begin position="88"/>
        <end position="107"/>
    </location>
</feature>
<accession>H1UUB2</accession>
<reference evidence="2" key="1">
    <citation type="submission" date="2012-01" db="EMBL/GenBank/DDBJ databases">
        <authorList>
            <person name="Carlson J."/>
            <person name="Booth B."/>
            <person name="Frise E."/>
            <person name="Sandler J."/>
            <person name="Wan K."/>
            <person name="Yu C."/>
            <person name="Celniker S."/>
        </authorList>
    </citation>
    <scope>NUCLEOTIDE SEQUENCE</scope>
</reference>
<gene>
    <name evidence="2" type="primary">bbx-RC</name>
</gene>